<gene>
    <name evidence="3" type="ORF">AVEN_45791_1</name>
</gene>
<dbReference type="SUPFAM" id="SSF50978">
    <property type="entry name" value="WD40 repeat-like"/>
    <property type="match status" value="1"/>
</dbReference>
<proteinExistence type="predicted"/>
<dbReference type="PANTHER" id="PTHR22840:SF12">
    <property type="entry name" value="WD REPEAT-CONTAINING PROTEIN 36"/>
    <property type="match status" value="1"/>
</dbReference>
<feature type="domain" description="Reverse transcriptase" evidence="1">
    <location>
        <begin position="5"/>
        <end position="66"/>
    </location>
</feature>
<organism evidence="3 4">
    <name type="scientific">Araneus ventricosus</name>
    <name type="common">Orbweaver spider</name>
    <name type="synonym">Epeira ventricosa</name>
    <dbReference type="NCBI Taxonomy" id="182803"/>
    <lineage>
        <taxon>Eukaryota</taxon>
        <taxon>Metazoa</taxon>
        <taxon>Ecdysozoa</taxon>
        <taxon>Arthropoda</taxon>
        <taxon>Chelicerata</taxon>
        <taxon>Arachnida</taxon>
        <taxon>Araneae</taxon>
        <taxon>Araneomorphae</taxon>
        <taxon>Entelegynae</taxon>
        <taxon>Araneoidea</taxon>
        <taxon>Araneidae</taxon>
        <taxon>Araneus</taxon>
    </lineage>
</organism>
<dbReference type="GO" id="GO:0034388">
    <property type="term" value="C:Pwp2p-containing subcomplex of 90S preribosome"/>
    <property type="evidence" value="ECO:0007669"/>
    <property type="project" value="TreeGrafter"/>
</dbReference>
<dbReference type="Gene3D" id="3.30.70.270">
    <property type="match status" value="1"/>
</dbReference>
<dbReference type="SUPFAM" id="SSF56672">
    <property type="entry name" value="DNA/RNA polymerases"/>
    <property type="match status" value="1"/>
</dbReference>
<dbReference type="InterPro" id="IPR000477">
    <property type="entry name" value="RT_dom"/>
</dbReference>
<dbReference type="InterPro" id="IPR015943">
    <property type="entry name" value="WD40/YVTN_repeat-like_dom_sf"/>
</dbReference>
<evidence type="ECO:0000259" key="1">
    <source>
        <dbReference type="Pfam" id="PF00078"/>
    </source>
</evidence>
<reference evidence="3 4" key="1">
    <citation type="journal article" date="2019" name="Sci. Rep.">
        <title>Orb-weaving spider Araneus ventricosus genome elucidates the spidroin gene catalogue.</title>
        <authorList>
            <person name="Kono N."/>
            <person name="Nakamura H."/>
            <person name="Ohtoshi R."/>
            <person name="Moran D.A.P."/>
            <person name="Shinohara A."/>
            <person name="Yoshida Y."/>
            <person name="Fujiwara M."/>
            <person name="Mori M."/>
            <person name="Tomita M."/>
            <person name="Arakawa K."/>
        </authorList>
    </citation>
    <scope>NUCLEOTIDE SEQUENCE [LARGE SCALE GENOMIC DNA]</scope>
</reference>
<dbReference type="GO" id="GO:0071897">
    <property type="term" value="P:DNA biosynthetic process"/>
    <property type="evidence" value="ECO:0007669"/>
    <property type="project" value="UniProtKB-ARBA"/>
</dbReference>
<dbReference type="GO" id="GO:0032040">
    <property type="term" value="C:small-subunit processome"/>
    <property type="evidence" value="ECO:0007669"/>
    <property type="project" value="TreeGrafter"/>
</dbReference>
<dbReference type="PANTHER" id="PTHR22840">
    <property type="entry name" value="WD REPEAT-CONTAINING PROTEIN 36"/>
    <property type="match status" value="1"/>
</dbReference>
<dbReference type="InterPro" id="IPR043502">
    <property type="entry name" value="DNA/RNA_pol_sf"/>
</dbReference>
<comment type="caution">
    <text evidence="3">The sequence shown here is derived from an EMBL/GenBank/DDBJ whole genome shotgun (WGS) entry which is preliminary data.</text>
</comment>
<dbReference type="Pfam" id="PF25171">
    <property type="entry name" value="Beta-prop_WDR36-Utp21_1st"/>
    <property type="match status" value="1"/>
</dbReference>
<evidence type="ECO:0000313" key="4">
    <source>
        <dbReference type="Proteomes" id="UP000499080"/>
    </source>
</evidence>
<protein>
    <submittedName>
        <fullName evidence="3">Uncharacterized protein</fullName>
    </submittedName>
</protein>
<evidence type="ECO:0000259" key="2">
    <source>
        <dbReference type="Pfam" id="PF25171"/>
    </source>
</evidence>
<dbReference type="Proteomes" id="UP000499080">
    <property type="component" value="Unassembled WGS sequence"/>
</dbReference>
<dbReference type="OrthoDB" id="6427353at2759"/>
<dbReference type="Pfam" id="PF00078">
    <property type="entry name" value="RVT_1"/>
    <property type="match status" value="1"/>
</dbReference>
<keyword evidence="4" id="KW-1185">Reference proteome</keyword>
<dbReference type="InterPro" id="IPR059157">
    <property type="entry name" value="WDR36-Utp21_N"/>
</dbReference>
<accession>A0A4Y2FE63</accession>
<dbReference type="InterPro" id="IPR036322">
    <property type="entry name" value="WD40_repeat_dom_sf"/>
</dbReference>
<dbReference type="AlphaFoldDB" id="A0A4Y2FE63"/>
<dbReference type="InterPro" id="IPR043128">
    <property type="entry name" value="Rev_trsase/Diguanyl_cyclase"/>
</dbReference>
<dbReference type="EMBL" id="BGPR01000909">
    <property type="protein sequence ID" value="GBM39833.1"/>
    <property type="molecule type" value="Genomic_DNA"/>
</dbReference>
<dbReference type="Gene3D" id="3.10.10.10">
    <property type="entry name" value="HIV Type 1 Reverse Transcriptase, subunit A, domain 1"/>
    <property type="match status" value="1"/>
</dbReference>
<name>A0A4Y2FE63_ARAVE</name>
<feature type="domain" description="WDR36/Utp21 N-terminal" evidence="2">
    <location>
        <begin position="69"/>
        <end position="159"/>
    </location>
</feature>
<dbReference type="GO" id="GO:0006364">
    <property type="term" value="P:rRNA processing"/>
    <property type="evidence" value="ECO:0007669"/>
    <property type="project" value="TreeGrafter"/>
</dbReference>
<evidence type="ECO:0000313" key="3">
    <source>
        <dbReference type="EMBL" id="GBM39833.1"/>
    </source>
</evidence>
<dbReference type="Gene3D" id="2.130.10.10">
    <property type="entry name" value="YVTN repeat-like/Quinoprotein amine dehydrogenase"/>
    <property type="match status" value="1"/>
</dbReference>
<sequence>MKKVTRKLNEITRKDSYPLPRIGDTLDALNGSQWFTTLNLKNGYCQVEIQPEDREKTAFTTGQGFWQFKLKHVYKGPKENVLLLLLFGPHLIAVYEDSTLILWDIKAEEITAETPFTNFSISAIVHPSTYLNKILLGSLQGSLQLWNLRTNKLIYTFDGL</sequence>